<dbReference type="InterPro" id="IPR011251">
    <property type="entry name" value="Luciferase-like_dom"/>
</dbReference>
<sequence>MAEKRKKRIHLNGFDMFTVSHLSFGQWRNPKDRSKTKRRDLSYWTDLAKTLEKGEFTALFLADTYGIYDTYKGSAEPAIRYGAQVPMGDPSIPITAMASVTKNLSFAITTSTSYEAPYVVAKRFSTLDHLTQGRFGWNIVTSWKASASKAVSLNTFSLIWRDTELLQLGLALVEHDKRYQIADEYLRVLYKLWEGSWANDALKEDVETAEYADPDRIKYVHHHGEHFNLDGIHILDPSPQRTPFLFQAGTSPAGIAFGTTHAEAIFVAGISPEALAPKVKQIRAEAARRGRDPNSVKIFPMITPIIGRTEEEAKEKYEEALKYANYEAGLAFWSGGSGIDLSQFDLDQEIKSTDVHVDARVHTTLSHLQNTSPDIPAWTPRNIGKWIALGANGPIPVGTPEKVADVFEEWVKIADVDGFNIGYVISPGSFEDVTELLVPELRRRGLYDPLPGSTLREKIYGEGQKSLRDDHAGSQYKYGVYGGN</sequence>
<dbReference type="HOGENOM" id="CLU_022256_0_0_1"/>
<organism evidence="3 4">
    <name type="scientific">Talaromyces stipitatus (strain ATCC 10500 / CBS 375.48 / QM 6759 / NRRL 1006)</name>
    <name type="common">Penicillium stipitatum</name>
    <dbReference type="NCBI Taxonomy" id="441959"/>
    <lineage>
        <taxon>Eukaryota</taxon>
        <taxon>Fungi</taxon>
        <taxon>Dikarya</taxon>
        <taxon>Ascomycota</taxon>
        <taxon>Pezizomycotina</taxon>
        <taxon>Eurotiomycetes</taxon>
        <taxon>Eurotiomycetidae</taxon>
        <taxon>Eurotiales</taxon>
        <taxon>Trichocomaceae</taxon>
        <taxon>Talaromyces</taxon>
        <taxon>Talaromyces sect. Talaromyces</taxon>
    </lineage>
</organism>
<accession>B8MI19</accession>
<feature type="domain" description="Luciferase-like" evidence="2">
    <location>
        <begin position="27"/>
        <end position="412"/>
    </location>
</feature>
<dbReference type="eggNOG" id="ENOG502QSR6">
    <property type="taxonomic scope" value="Eukaryota"/>
</dbReference>
<protein>
    <submittedName>
        <fullName evidence="3">Dibenzothiophene desulfurization enzyme A, putative</fullName>
    </submittedName>
</protein>
<dbReference type="Pfam" id="PF00296">
    <property type="entry name" value="Bac_luciferase"/>
    <property type="match status" value="1"/>
</dbReference>
<name>B8MI19_TALSN</name>
<gene>
    <name evidence="3" type="ORF">TSTA_022350</name>
</gene>
<dbReference type="NCBIfam" id="TIGR03860">
    <property type="entry name" value="FMN_nitrolo"/>
    <property type="match status" value="1"/>
</dbReference>
<dbReference type="Proteomes" id="UP000001745">
    <property type="component" value="Unassembled WGS sequence"/>
</dbReference>
<reference evidence="4" key="1">
    <citation type="journal article" date="2015" name="Genome Announc.">
        <title>Genome sequence of the AIDS-associated pathogen Penicillium marneffei (ATCC18224) and its near taxonomic relative Talaromyces stipitatus (ATCC10500).</title>
        <authorList>
            <person name="Nierman W.C."/>
            <person name="Fedorova-Abrams N.D."/>
            <person name="Andrianopoulos A."/>
        </authorList>
    </citation>
    <scope>NUCLEOTIDE SEQUENCE [LARGE SCALE GENOMIC DNA]</scope>
    <source>
        <strain evidence="4">ATCC 10500 / CBS 375.48 / QM 6759 / NRRL 1006</strain>
    </source>
</reference>
<dbReference type="GO" id="GO:0016705">
    <property type="term" value="F:oxidoreductase activity, acting on paired donors, with incorporation or reduction of molecular oxygen"/>
    <property type="evidence" value="ECO:0007669"/>
    <property type="project" value="InterPro"/>
</dbReference>
<dbReference type="EMBL" id="EQ962656">
    <property type="protein sequence ID" value="EED17181.1"/>
    <property type="molecule type" value="Genomic_DNA"/>
</dbReference>
<keyword evidence="4" id="KW-1185">Reference proteome</keyword>
<dbReference type="PIRSF" id="PIRSF000337">
    <property type="entry name" value="NTA_MOA"/>
    <property type="match status" value="1"/>
</dbReference>
<evidence type="ECO:0000256" key="1">
    <source>
        <dbReference type="ARBA" id="ARBA00033748"/>
    </source>
</evidence>
<dbReference type="InParanoid" id="B8MI19"/>
<dbReference type="AlphaFoldDB" id="B8MI19"/>
<dbReference type="STRING" id="441959.B8MI19"/>
<dbReference type="SUPFAM" id="SSF51679">
    <property type="entry name" value="Bacterial luciferase-like"/>
    <property type="match status" value="1"/>
</dbReference>
<dbReference type="InterPro" id="IPR016215">
    <property type="entry name" value="NTA_MOA"/>
</dbReference>
<comment type="similarity">
    <text evidence="1">Belongs to the NtaA/SnaA/DszA monooxygenase family.</text>
</comment>
<dbReference type="Gene3D" id="3.20.20.30">
    <property type="entry name" value="Luciferase-like domain"/>
    <property type="match status" value="1"/>
</dbReference>
<evidence type="ECO:0000313" key="3">
    <source>
        <dbReference type="EMBL" id="EED17181.1"/>
    </source>
</evidence>
<dbReference type="GO" id="GO:0004497">
    <property type="term" value="F:monooxygenase activity"/>
    <property type="evidence" value="ECO:0007669"/>
    <property type="project" value="InterPro"/>
</dbReference>
<dbReference type="InterPro" id="IPR051260">
    <property type="entry name" value="Diverse_substr_monoxygenases"/>
</dbReference>
<dbReference type="RefSeq" id="XP_002484415.1">
    <property type="nucleotide sequence ID" value="XM_002484370.1"/>
</dbReference>
<dbReference type="OrthoDB" id="8922241at2759"/>
<dbReference type="PANTHER" id="PTHR30011">
    <property type="entry name" value="ALKANESULFONATE MONOOXYGENASE-RELATED"/>
    <property type="match status" value="1"/>
</dbReference>
<dbReference type="OMA" id="DMFTVGH"/>
<evidence type="ECO:0000313" key="4">
    <source>
        <dbReference type="Proteomes" id="UP000001745"/>
    </source>
</evidence>
<dbReference type="GeneID" id="8107072"/>
<proteinExistence type="inferred from homology"/>
<dbReference type="PhylomeDB" id="B8MI19"/>
<evidence type="ECO:0000259" key="2">
    <source>
        <dbReference type="Pfam" id="PF00296"/>
    </source>
</evidence>
<dbReference type="PANTHER" id="PTHR30011:SF30">
    <property type="entry name" value="XENOBIOTIC COMPOUND MONOOXYGENASE, DSZA FAMILY (AFU_ORTHOLOGUE AFUA_6G01920)"/>
    <property type="match status" value="1"/>
</dbReference>
<dbReference type="InterPro" id="IPR036661">
    <property type="entry name" value="Luciferase-like_sf"/>
</dbReference>
<dbReference type="VEuPathDB" id="FungiDB:TSTA_022350"/>